<comment type="caution">
    <text evidence="1">The sequence shown here is derived from an EMBL/GenBank/DDBJ whole genome shotgun (WGS) entry which is preliminary data.</text>
</comment>
<protein>
    <submittedName>
        <fullName evidence="1">Uncharacterized protein</fullName>
    </submittedName>
</protein>
<dbReference type="Proteomes" id="UP000321121">
    <property type="component" value="Unassembled WGS sequence"/>
</dbReference>
<name>A0ABQ0U7E6_9GAMM</name>
<dbReference type="EMBL" id="BJUS01000042">
    <property type="protein sequence ID" value="GEK74351.1"/>
    <property type="molecule type" value="Genomic_DNA"/>
</dbReference>
<keyword evidence="2" id="KW-1185">Reference proteome</keyword>
<reference evidence="1 2" key="1">
    <citation type="submission" date="2019-07" db="EMBL/GenBank/DDBJ databases">
        <title>Whole genome shotgun sequence of Halomonas halophila NBRC 102604.</title>
        <authorList>
            <person name="Hosoyama A."/>
            <person name="Uohara A."/>
            <person name="Ohji S."/>
            <person name="Ichikawa N."/>
        </authorList>
    </citation>
    <scope>NUCLEOTIDE SEQUENCE [LARGE SCALE GENOMIC DNA]</scope>
    <source>
        <strain evidence="1 2">NBRC 102604</strain>
    </source>
</reference>
<organism evidence="1 2">
    <name type="scientific">Halomonas halophila</name>
    <dbReference type="NCBI Taxonomy" id="29573"/>
    <lineage>
        <taxon>Bacteria</taxon>
        <taxon>Pseudomonadati</taxon>
        <taxon>Pseudomonadota</taxon>
        <taxon>Gammaproteobacteria</taxon>
        <taxon>Oceanospirillales</taxon>
        <taxon>Halomonadaceae</taxon>
        <taxon>Halomonas</taxon>
    </lineage>
</organism>
<evidence type="ECO:0000313" key="1">
    <source>
        <dbReference type="EMBL" id="GEK74351.1"/>
    </source>
</evidence>
<accession>A0ABQ0U7E6</accession>
<sequence length="112" mass="12439">MTHKRPFIFLLAIPVVLILALAGFIFGGQALSDSGLDRKIQQALADELGTSGEIELKNLQEVQYGYGICGLYRTEDTEHGYASFFYDTNADRLTLDITSRRYQSHCSLSAVC</sequence>
<dbReference type="RefSeq" id="WP_046078008.1">
    <property type="nucleotide sequence ID" value="NZ_BJUS01000042.1"/>
</dbReference>
<gene>
    <name evidence="1" type="ORF">HHA04nite_28950</name>
</gene>
<evidence type="ECO:0000313" key="2">
    <source>
        <dbReference type="Proteomes" id="UP000321121"/>
    </source>
</evidence>
<proteinExistence type="predicted"/>